<proteinExistence type="predicted"/>
<accession>N1TVZ2</accession>
<organism evidence="1 2">
    <name type="scientific">Leptospira weilii str. Ecochallenge</name>
    <dbReference type="NCBI Taxonomy" id="1049986"/>
    <lineage>
        <taxon>Bacteria</taxon>
        <taxon>Pseudomonadati</taxon>
        <taxon>Spirochaetota</taxon>
        <taxon>Spirochaetia</taxon>
        <taxon>Leptospirales</taxon>
        <taxon>Leptospiraceae</taxon>
        <taxon>Leptospira</taxon>
    </lineage>
</organism>
<evidence type="ECO:0000313" key="1">
    <source>
        <dbReference type="EMBL" id="EMY12428.1"/>
    </source>
</evidence>
<evidence type="ECO:0008006" key="3">
    <source>
        <dbReference type="Google" id="ProtNLM"/>
    </source>
</evidence>
<name>N1TVZ2_9LEPT</name>
<reference evidence="1 2" key="1">
    <citation type="submission" date="2013-02" db="EMBL/GenBank/DDBJ databases">
        <authorList>
            <person name="Harkins D.M."/>
            <person name="Durkin A.S."/>
            <person name="Brinkac L.M."/>
            <person name="Haft D.H."/>
            <person name="Selengut J.D."/>
            <person name="Sanka R."/>
            <person name="DePew J."/>
            <person name="Purushe J."/>
            <person name="Haake D.A."/>
            <person name="Matsunaga J."/>
            <person name="Vinetz J.M."/>
            <person name="Sutton G.G."/>
            <person name="Nierman W.C."/>
            <person name="Fouts D.E."/>
        </authorList>
    </citation>
    <scope>NUCLEOTIDE SEQUENCE [LARGE SCALE GENOMIC DNA]</scope>
    <source>
        <strain evidence="1 2">Ecochallenge</strain>
    </source>
</reference>
<protein>
    <recommendedName>
        <fullName evidence="3">Ankyrin repeat protein</fullName>
    </recommendedName>
</protein>
<dbReference type="EMBL" id="AHMI02000298">
    <property type="protein sequence ID" value="EMY12428.1"/>
    <property type="molecule type" value="Genomic_DNA"/>
</dbReference>
<dbReference type="AlphaFoldDB" id="N1TVZ2"/>
<comment type="caution">
    <text evidence="1">The sequence shown here is derived from an EMBL/GenBank/DDBJ whole genome shotgun (WGS) entry which is preliminary data.</text>
</comment>
<sequence length="310" mass="35863">MDQCRSDLLEKLSSQPSLWQLTGPKGFSEHFYYINCEDEKEEQKLYEFLQSVHANPGKDDWIRYSPLCREIPTEDQSKDPKIREQSLRRISILLKMGASPNCYVWPHHWNDYTTALDAAKKYGLKNLEELLLSFGAEDQRKAPLQKAIVAKDQTEIQKLLDLGAVIDFEELKLAKRDPELLSYLLEEYNSFQKSPLLEEIGDPNDKERAEVTYDFSFLEILLKKGFSLKVRSSEEPSDGYNSRTSCAVAKIVESDSQSLTDLLQSQNLSGYSCRGFHFMRPFAEKTKVKIKKLKLDSVFPELQEESYLYK</sequence>
<dbReference type="InterPro" id="IPR036770">
    <property type="entry name" value="Ankyrin_rpt-contain_sf"/>
</dbReference>
<evidence type="ECO:0000313" key="2">
    <source>
        <dbReference type="Proteomes" id="UP000012249"/>
    </source>
</evidence>
<dbReference type="Gene3D" id="1.25.40.20">
    <property type="entry name" value="Ankyrin repeat-containing domain"/>
    <property type="match status" value="1"/>
</dbReference>
<dbReference type="SUPFAM" id="SSF48403">
    <property type="entry name" value="Ankyrin repeat"/>
    <property type="match status" value="1"/>
</dbReference>
<dbReference type="Proteomes" id="UP000012249">
    <property type="component" value="Unassembled WGS sequence"/>
</dbReference>
<gene>
    <name evidence="1" type="ORF">LEP1GSC043_4073</name>
</gene>